<feature type="transmembrane region" description="Helical" evidence="7">
    <location>
        <begin position="40"/>
        <end position="70"/>
    </location>
</feature>
<feature type="transmembrane region" description="Helical" evidence="7">
    <location>
        <begin position="106"/>
        <end position="124"/>
    </location>
</feature>
<dbReference type="EMBL" id="JBHTKX010000008">
    <property type="protein sequence ID" value="MFD1131320.1"/>
    <property type="molecule type" value="Genomic_DNA"/>
</dbReference>
<dbReference type="Pfam" id="PF12696">
    <property type="entry name" value="TraG-D_C"/>
    <property type="match status" value="1"/>
</dbReference>
<feature type="transmembrane region" description="Helical" evidence="7">
    <location>
        <begin position="195"/>
        <end position="215"/>
    </location>
</feature>
<evidence type="ECO:0000256" key="1">
    <source>
        <dbReference type="ARBA" id="ARBA00004651"/>
    </source>
</evidence>
<dbReference type="PANTHER" id="PTHR37937:SF1">
    <property type="entry name" value="CONJUGATIVE TRANSFER: DNA TRANSPORT"/>
    <property type="match status" value="1"/>
</dbReference>
<feature type="transmembrane region" description="Helical" evidence="7">
    <location>
        <begin position="149"/>
        <end position="169"/>
    </location>
</feature>
<evidence type="ECO:0000256" key="2">
    <source>
        <dbReference type="ARBA" id="ARBA00022475"/>
    </source>
</evidence>
<proteinExistence type="predicted"/>
<evidence type="ECO:0000313" key="10">
    <source>
        <dbReference type="Proteomes" id="UP001597169"/>
    </source>
</evidence>
<evidence type="ECO:0000256" key="6">
    <source>
        <dbReference type="SAM" id="MobiDB-lite"/>
    </source>
</evidence>
<comment type="caution">
    <text evidence="9">The sequence shown here is derived from an EMBL/GenBank/DDBJ whole genome shotgun (WGS) entry which is preliminary data.</text>
</comment>
<evidence type="ECO:0000256" key="5">
    <source>
        <dbReference type="ARBA" id="ARBA00023136"/>
    </source>
</evidence>
<evidence type="ECO:0000256" key="4">
    <source>
        <dbReference type="ARBA" id="ARBA00022989"/>
    </source>
</evidence>
<name>A0ABW3PYZ9_9BACL</name>
<sequence length="1050" mass="119368">MEETSFTDSKTAETMPPSLRSFTRKWWVDNRERLAEWYRIYFHTIAVTILIFVNLWLGYSSFLIFFAQWFNVDSGPIGFFNLFLENPNGPYVSLLEFFYVPLHHNLALWIIVVLNLPLLTWLYSTTTQPIMKGYDTWISWTSRRGRKGAAILSGIPFILTFCSIFAWYVRQYLFDFFTTVQSDKDYLVVRSMESFGYVLMCVPVFISLFSVYLIAKEFYRNEDVQDMFYKWEFGLLASQSFTLRGKTCDVIVGWEKDTNKPIVLSENSRYLHELIVGATGTGKTSTSILIRITQDLIRIARGRRMGIVVLEPKGDLIRDVQKLCKQLGIPAHKIKIVDPTDLVRSIKFNPFVGPLEAAAETFRGVLDALAGDQDEFFKGQQNETASLYTMLGKIRYGNLFSIVQMQQMYSDPRYLANMTEQVRAAIDKELMTADLDPDKKSDLERYDRIVSYFENDILDYKTYREKDGSVHPVVYQSGHKYEGYQVVENKKDKFVTGAKKYLNDIVMNTMLSQLMVANEGEQALDIDKFLEEGGVLLVNTALGELEELSLSFGQFFIRQFQSSVFRRPPDESGIKRCPIFFNIDEFPLYINEAFVRLLTLGRSFKVGTLIAIQSLGQLKVVKQGFDNTVMNSARNKTVFGGGEFEDNERFSKHFGEEPQVEESMNESTTPVSMPNQSWGMRYNTQRKLAARFSPTDIKEQEFKHFIVDLVDGDGSVRSPIMSYGKFINETKFIKKFVNIGQIEFETKNHKPIAVTAHMLSHMNLLRPLFNDTNAGEQGPRQMVQESASETIEKTDVEMLPTSPAEQQQIVAAPLNPAPVPVSTTTSAGLQNVERNESLPLTGTEHHSVSNYVSKSNYEESPIEVELHPIEDDEEHSSTKVSLTPEEEAEYSFFTDNTMERERESFEQDVVADVSKEDGSESNNSDGTGLPAEMEKSLNTLFDQLDVNQTVTEEHNSLLPADETSTDGWTLEDIEIDSSKQVAVLLPTSPGEVAAPSDQIEESSDEPQKVPPVDPEIFDLVAPDKRGNRQTQQEIALTKFAQLADTEVDDD</sequence>
<dbReference type="InterPro" id="IPR032689">
    <property type="entry name" value="TraG-D_C"/>
</dbReference>
<evidence type="ECO:0000313" key="9">
    <source>
        <dbReference type="EMBL" id="MFD1131320.1"/>
    </source>
</evidence>
<feature type="region of interest" description="Disordered" evidence="6">
    <location>
        <begin position="988"/>
        <end position="1014"/>
    </location>
</feature>
<keyword evidence="3 7" id="KW-0812">Transmembrane</keyword>
<feature type="compositionally biased region" description="Polar residues" evidence="6">
    <location>
        <begin position="665"/>
        <end position="677"/>
    </location>
</feature>
<feature type="domain" description="TraD/TraG TraM recognition site" evidence="8">
    <location>
        <begin position="578"/>
        <end position="686"/>
    </location>
</feature>
<dbReference type="SUPFAM" id="SSF52540">
    <property type="entry name" value="P-loop containing nucleoside triphosphate hydrolases"/>
    <property type="match status" value="1"/>
</dbReference>
<protein>
    <submittedName>
        <fullName evidence="9">TraM recognition domain-containing protein</fullName>
    </submittedName>
</protein>
<evidence type="ECO:0000256" key="7">
    <source>
        <dbReference type="SAM" id="Phobius"/>
    </source>
</evidence>
<keyword evidence="5 7" id="KW-0472">Membrane</keyword>
<comment type="subcellular location">
    <subcellularLocation>
        <location evidence="1">Cell membrane</location>
        <topology evidence="1">Multi-pass membrane protein</topology>
    </subcellularLocation>
</comment>
<feature type="region of interest" description="Disordered" evidence="6">
    <location>
        <begin position="894"/>
        <end position="931"/>
    </location>
</feature>
<accession>A0ABW3PYZ9</accession>
<evidence type="ECO:0000256" key="3">
    <source>
        <dbReference type="ARBA" id="ARBA00022692"/>
    </source>
</evidence>
<reference evidence="10" key="1">
    <citation type="journal article" date="2019" name="Int. J. Syst. Evol. Microbiol.">
        <title>The Global Catalogue of Microorganisms (GCM) 10K type strain sequencing project: providing services to taxonomists for standard genome sequencing and annotation.</title>
        <authorList>
            <consortium name="The Broad Institute Genomics Platform"/>
            <consortium name="The Broad Institute Genome Sequencing Center for Infectious Disease"/>
            <person name="Wu L."/>
            <person name="Ma J."/>
        </authorList>
    </citation>
    <scope>NUCLEOTIDE SEQUENCE [LARGE SCALE GENOMIC DNA]</scope>
    <source>
        <strain evidence="10">CCUG 53519</strain>
    </source>
</reference>
<keyword evidence="10" id="KW-1185">Reference proteome</keyword>
<dbReference type="InterPro" id="IPR051539">
    <property type="entry name" value="T4SS-coupling_protein"/>
</dbReference>
<keyword evidence="4 7" id="KW-1133">Transmembrane helix</keyword>
<feature type="region of interest" description="Disordered" evidence="6">
    <location>
        <begin position="656"/>
        <end position="677"/>
    </location>
</feature>
<organism evidence="9 10">
    <name type="scientific">Paenibacillus provencensis</name>
    <dbReference type="NCBI Taxonomy" id="441151"/>
    <lineage>
        <taxon>Bacteria</taxon>
        <taxon>Bacillati</taxon>
        <taxon>Bacillota</taxon>
        <taxon>Bacilli</taxon>
        <taxon>Bacillales</taxon>
        <taxon>Paenibacillaceae</taxon>
        <taxon>Paenibacillus</taxon>
    </lineage>
</organism>
<feature type="region of interest" description="Disordered" evidence="6">
    <location>
        <begin position="770"/>
        <end position="791"/>
    </location>
</feature>
<dbReference type="CDD" id="cd01127">
    <property type="entry name" value="TrwB_TraG_TraD_VirD4"/>
    <property type="match status" value="1"/>
</dbReference>
<dbReference type="RefSeq" id="WP_090727554.1">
    <property type="nucleotide sequence ID" value="NZ_JBHTKX010000008.1"/>
</dbReference>
<evidence type="ECO:0000259" key="8">
    <source>
        <dbReference type="Pfam" id="PF12696"/>
    </source>
</evidence>
<dbReference type="PANTHER" id="PTHR37937">
    <property type="entry name" value="CONJUGATIVE TRANSFER: DNA TRANSPORT"/>
    <property type="match status" value="1"/>
</dbReference>
<keyword evidence="2" id="KW-1003">Cell membrane</keyword>
<dbReference type="InterPro" id="IPR027417">
    <property type="entry name" value="P-loop_NTPase"/>
</dbReference>
<dbReference type="Proteomes" id="UP001597169">
    <property type="component" value="Unassembled WGS sequence"/>
</dbReference>
<gene>
    <name evidence="9" type="ORF">ACFQ3J_24675</name>
</gene>
<dbReference type="Gene3D" id="3.40.50.300">
    <property type="entry name" value="P-loop containing nucleotide triphosphate hydrolases"/>
    <property type="match status" value="2"/>
</dbReference>